<sequence>MQQTYGREQHVQQRLLDEIIGFNRSFVEQSKFEPYLTSKFPDKKFVILTCMDTRLIELLPASMNIKNGDVKMIKSAGGVVSTAFGGIMRSIIVAIYELGAEEVLVIGHHDCGMSNINPHQIKSKFLERGIPEDTLQILENSGLHIEHWLRGFSDVTEAIKSSVSLIRHHPLVPKIPIHGLVIDPKTGKLDVVDEGYRN</sequence>
<dbReference type="Gene3D" id="3.40.1050.10">
    <property type="entry name" value="Carbonic anhydrase"/>
    <property type="match status" value="1"/>
</dbReference>
<gene>
    <name evidence="7" type="ORF">FE784_27240</name>
</gene>
<reference evidence="7 8" key="1">
    <citation type="submission" date="2019-05" db="EMBL/GenBank/DDBJ databases">
        <title>We sequenced the genome of Paenibacillus hemerocallicola KCTC 33185 for further insight into its adaptation and study the phylogeny of Paenibacillus.</title>
        <authorList>
            <person name="Narsing Rao M.P."/>
        </authorList>
    </citation>
    <scope>NUCLEOTIDE SEQUENCE [LARGE SCALE GENOMIC DNA]</scope>
    <source>
        <strain evidence="7 8">KCTC 33185</strain>
    </source>
</reference>
<comment type="similarity">
    <text evidence="1">Belongs to the beta-class carbonic anhydrase family.</text>
</comment>
<dbReference type="PANTHER" id="PTHR43175:SF3">
    <property type="entry name" value="CARBON DISULFIDE HYDROLASE"/>
    <property type="match status" value="1"/>
</dbReference>
<evidence type="ECO:0000256" key="5">
    <source>
        <dbReference type="ARBA" id="ARBA00048348"/>
    </source>
</evidence>
<dbReference type="SUPFAM" id="SSF53056">
    <property type="entry name" value="beta-carbonic anhydrase, cab"/>
    <property type="match status" value="1"/>
</dbReference>
<feature type="binding site" evidence="6">
    <location>
        <position position="50"/>
    </location>
    <ligand>
        <name>Zn(2+)</name>
        <dbReference type="ChEBI" id="CHEBI:29105"/>
    </ligand>
</feature>
<evidence type="ECO:0000313" key="7">
    <source>
        <dbReference type="EMBL" id="TNJ63135.1"/>
    </source>
</evidence>
<dbReference type="EMBL" id="VDCQ01000048">
    <property type="protein sequence ID" value="TNJ63135.1"/>
    <property type="molecule type" value="Genomic_DNA"/>
</dbReference>
<comment type="caution">
    <text evidence="7">The sequence shown here is derived from an EMBL/GenBank/DDBJ whole genome shotgun (WGS) entry which is preliminary data.</text>
</comment>
<evidence type="ECO:0000256" key="2">
    <source>
        <dbReference type="ARBA" id="ARBA00012925"/>
    </source>
</evidence>
<dbReference type="GO" id="GO:0004089">
    <property type="term" value="F:carbonate dehydratase activity"/>
    <property type="evidence" value="ECO:0007669"/>
    <property type="project" value="UniProtKB-EC"/>
</dbReference>
<organism evidence="7 8">
    <name type="scientific">Paenibacillus hemerocallicola</name>
    <dbReference type="NCBI Taxonomy" id="1172614"/>
    <lineage>
        <taxon>Bacteria</taxon>
        <taxon>Bacillati</taxon>
        <taxon>Bacillota</taxon>
        <taxon>Bacilli</taxon>
        <taxon>Bacillales</taxon>
        <taxon>Paenibacillaceae</taxon>
        <taxon>Paenibacillus</taxon>
    </lineage>
</organism>
<dbReference type="PANTHER" id="PTHR43175">
    <property type="entry name" value="CARBONIC ANHYDRASE"/>
    <property type="match status" value="1"/>
</dbReference>
<dbReference type="InterPro" id="IPR036874">
    <property type="entry name" value="Carbonic_anhydrase_sf"/>
</dbReference>
<dbReference type="Pfam" id="PF00484">
    <property type="entry name" value="Pro_CA"/>
    <property type="match status" value="1"/>
</dbReference>
<feature type="binding site" evidence="6">
    <location>
        <position position="111"/>
    </location>
    <ligand>
        <name>Zn(2+)</name>
        <dbReference type="ChEBI" id="CHEBI:29105"/>
    </ligand>
</feature>
<dbReference type="EC" id="4.2.1.1" evidence="2"/>
<proteinExistence type="inferred from homology"/>
<dbReference type="SMART" id="SM00947">
    <property type="entry name" value="Pro_CA"/>
    <property type="match status" value="1"/>
</dbReference>
<keyword evidence="3 6" id="KW-0479">Metal-binding</keyword>
<evidence type="ECO:0000256" key="6">
    <source>
        <dbReference type="PIRSR" id="PIRSR601765-1"/>
    </source>
</evidence>
<dbReference type="GO" id="GO:0008270">
    <property type="term" value="F:zinc ion binding"/>
    <property type="evidence" value="ECO:0007669"/>
    <property type="project" value="InterPro"/>
</dbReference>
<protein>
    <recommendedName>
        <fullName evidence="2">carbonic anhydrase</fullName>
        <ecNumber evidence="2">4.2.1.1</ecNumber>
    </recommendedName>
</protein>
<keyword evidence="4 6" id="KW-0862">Zinc</keyword>
<comment type="catalytic activity">
    <reaction evidence="5">
        <text>hydrogencarbonate + H(+) = CO2 + H2O</text>
        <dbReference type="Rhea" id="RHEA:10748"/>
        <dbReference type="ChEBI" id="CHEBI:15377"/>
        <dbReference type="ChEBI" id="CHEBI:15378"/>
        <dbReference type="ChEBI" id="CHEBI:16526"/>
        <dbReference type="ChEBI" id="CHEBI:17544"/>
        <dbReference type="EC" id="4.2.1.1"/>
    </reaction>
</comment>
<dbReference type="AlphaFoldDB" id="A0A5C4T2S8"/>
<evidence type="ECO:0000256" key="3">
    <source>
        <dbReference type="ARBA" id="ARBA00022723"/>
    </source>
</evidence>
<dbReference type="Proteomes" id="UP000307943">
    <property type="component" value="Unassembled WGS sequence"/>
</dbReference>
<feature type="binding site" evidence="6">
    <location>
        <position position="52"/>
    </location>
    <ligand>
        <name>Zn(2+)</name>
        <dbReference type="ChEBI" id="CHEBI:29105"/>
    </ligand>
</feature>
<accession>A0A5C4T2S8</accession>
<evidence type="ECO:0000313" key="8">
    <source>
        <dbReference type="Proteomes" id="UP000307943"/>
    </source>
</evidence>
<comment type="cofactor">
    <cofactor evidence="6">
        <name>Zn(2+)</name>
        <dbReference type="ChEBI" id="CHEBI:29105"/>
    </cofactor>
    <text evidence="6">Binds 1 zinc ion per subunit.</text>
</comment>
<evidence type="ECO:0000256" key="4">
    <source>
        <dbReference type="ARBA" id="ARBA00022833"/>
    </source>
</evidence>
<feature type="binding site" evidence="6">
    <location>
        <position position="108"/>
    </location>
    <ligand>
        <name>Zn(2+)</name>
        <dbReference type="ChEBI" id="CHEBI:29105"/>
    </ligand>
</feature>
<dbReference type="OrthoDB" id="9792260at2"/>
<evidence type="ECO:0000256" key="1">
    <source>
        <dbReference type="ARBA" id="ARBA00006217"/>
    </source>
</evidence>
<name>A0A5C4T2S8_9BACL</name>
<dbReference type="InterPro" id="IPR001765">
    <property type="entry name" value="Carbonic_anhydrase"/>
</dbReference>
<dbReference type="CDD" id="cd03379">
    <property type="entry name" value="beta_CA_cladeD"/>
    <property type="match status" value="1"/>
</dbReference>
<keyword evidence="8" id="KW-1185">Reference proteome</keyword>